<dbReference type="RefSeq" id="WP_106060206.1">
    <property type="nucleotide sequence ID" value="NZ_PVXQ01000024.1"/>
</dbReference>
<feature type="transmembrane region" description="Helical" evidence="6">
    <location>
        <begin position="183"/>
        <end position="208"/>
    </location>
</feature>
<dbReference type="AlphaFoldDB" id="A0A2T0BCZ7"/>
<evidence type="ECO:0000256" key="1">
    <source>
        <dbReference type="ARBA" id="ARBA00004651"/>
    </source>
</evidence>
<gene>
    <name evidence="7" type="ORF">CLVI_22500</name>
</gene>
<keyword evidence="4 6" id="KW-1133">Transmembrane helix</keyword>
<dbReference type="InterPro" id="IPR050833">
    <property type="entry name" value="Poly_Biosynth_Transport"/>
</dbReference>
<accession>A0A2T0BCZ7</accession>
<dbReference type="PANTHER" id="PTHR30250:SF26">
    <property type="entry name" value="PSMA PROTEIN"/>
    <property type="match status" value="1"/>
</dbReference>
<evidence type="ECO:0000313" key="7">
    <source>
        <dbReference type="EMBL" id="PRR81761.1"/>
    </source>
</evidence>
<feature type="transmembrane region" description="Helical" evidence="6">
    <location>
        <begin position="434"/>
        <end position="451"/>
    </location>
</feature>
<keyword evidence="2" id="KW-1003">Cell membrane</keyword>
<keyword evidence="8" id="KW-1185">Reference proteome</keyword>
<feature type="transmembrane region" description="Helical" evidence="6">
    <location>
        <begin position="121"/>
        <end position="142"/>
    </location>
</feature>
<keyword evidence="5 6" id="KW-0472">Membrane</keyword>
<dbReference type="GO" id="GO:0005886">
    <property type="term" value="C:plasma membrane"/>
    <property type="evidence" value="ECO:0007669"/>
    <property type="project" value="UniProtKB-SubCell"/>
</dbReference>
<feature type="transmembrane region" description="Helical" evidence="6">
    <location>
        <begin position="12"/>
        <end position="36"/>
    </location>
</feature>
<dbReference type="PANTHER" id="PTHR30250">
    <property type="entry name" value="PST FAMILY PREDICTED COLANIC ACID TRANSPORTER"/>
    <property type="match status" value="1"/>
</dbReference>
<evidence type="ECO:0008006" key="9">
    <source>
        <dbReference type="Google" id="ProtNLM"/>
    </source>
</evidence>
<feature type="transmembrane region" description="Helical" evidence="6">
    <location>
        <begin position="48"/>
        <end position="69"/>
    </location>
</feature>
<feature type="transmembrane region" description="Helical" evidence="6">
    <location>
        <begin position="154"/>
        <end position="177"/>
    </location>
</feature>
<proteinExistence type="predicted"/>
<name>A0A2T0BCZ7_9CLOT</name>
<dbReference type="Proteomes" id="UP000239471">
    <property type="component" value="Unassembled WGS sequence"/>
</dbReference>
<feature type="transmembrane region" description="Helical" evidence="6">
    <location>
        <begin position="396"/>
        <end position="413"/>
    </location>
</feature>
<sequence length="503" mass="56939">MKSRYVIKNSFYAILFQLIVTIFGFITPRLIIMYYGSEINGLTSSINQVIRCLNLLEAGLAGAAVYELYKYMLVKDYSEINSIVSYANRYYKKIGAIFSTGILITAPIYTFFIVDTELNKYLVLAIFLILGLTGAMEFFIMAKCRIILMADQKSYIISVAMIGSTILYNVIAIILIYMKVNIVLVYTFSLMVNIGRGIILNICVKKIYNDKIYFKEKQNKVVLKKQKYVFIHEIFYTINTTMPLLAINVFYDLTIASIYAIYNITIALINAVLATVYQSVTSSYGNMVIENNIDKENRVFSIFQFWYLFGSAWLLTTAAFLITPFVDLYTRNYTSLDYNMPLMGNMLVIFGAANCIRVIFSIPISTHGFFKETAKYAVVSTIISVIAVVICGNIAAPLVLVGPTLAFIINAYMQKNYQKQKIKGFKNGMVTKNFALLIVLVVFAGIISSMLELKFTSIISFLLTSSVLCILIGVIIFTIYSIVNRKELNIYINYLLSVFKKKG</sequence>
<reference evidence="7 8" key="1">
    <citation type="submission" date="2018-03" db="EMBL/GenBank/DDBJ databases">
        <title>Genome sequence of Clostridium vincentii DSM 10228.</title>
        <authorList>
            <person name="Poehlein A."/>
            <person name="Daniel R."/>
        </authorList>
    </citation>
    <scope>NUCLEOTIDE SEQUENCE [LARGE SCALE GENOMIC DNA]</scope>
    <source>
        <strain evidence="7 8">DSM 10228</strain>
    </source>
</reference>
<dbReference type="OrthoDB" id="8609648at2"/>
<protein>
    <recommendedName>
        <fullName evidence="9">Polysaccharide biosynthesis protein</fullName>
    </recommendedName>
</protein>
<evidence type="ECO:0000256" key="4">
    <source>
        <dbReference type="ARBA" id="ARBA00022989"/>
    </source>
</evidence>
<organism evidence="7 8">
    <name type="scientific">Clostridium vincentii</name>
    <dbReference type="NCBI Taxonomy" id="52704"/>
    <lineage>
        <taxon>Bacteria</taxon>
        <taxon>Bacillati</taxon>
        <taxon>Bacillota</taxon>
        <taxon>Clostridia</taxon>
        <taxon>Eubacteriales</taxon>
        <taxon>Clostridiaceae</taxon>
        <taxon>Clostridium</taxon>
    </lineage>
</organism>
<comment type="subcellular location">
    <subcellularLocation>
        <location evidence="1">Cell membrane</location>
        <topology evidence="1">Multi-pass membrane protein</topology>
    </subcellularLocation>
</comment>
<feature type="transmembrane region" description="Helical" evidence="6">
    <location>
        <begin position="374"/>
        <end position="390"/>
    </location>
</feature>
<comment type="caution">
    <text evidence="7">The sequence shown here is derived from an EMBL/GenBank/DDBJ whole genome shotgun (WGS) entry which is preliminary data.</text>
</comment>
<evidence type="ECO:0000313" key="8">
    <source>
        <dbReference type="Proteomes" id="UP000239471"/>
    </source>
</evidence>
<evidence type="ECO:0000256" key="3">
    <source>
        <dbReference type="ARBA" id="ARBA00022692"/>
    </source>
</evidence>
<feature type="transmembrane region" description="Helical" evidence="6">
    <location>
        <begin position="90"/>
        <end position="109"/>
    </location>
</feature>
<feature type="transmembrane region" description="Helical" evidence="6">
    <location>
        <begin position="342"/>
        <end position="362"/>
    </location>
</feature>
<evidence type="ECO:0000256" key="5">
    <source>
        <dbReference type="ARBA" id="ARBA00023136"/>
    </source>
</evidence>
<evidence type="ECO:0000256" key="6">
    <source>
        <dbReference type="SAM" id="Phobius"/>
    </source>
</evidence>
<feature type="transmembrane region" description="Helical" evidence="6">
    <location>
        <begin position="229"/>
        <end position="251"/>
    </location>
</feature>
<dbReference type="EMBL" id="PVXQ01000024">
    <property type="protein sequence ID" value="PRR81761.1"/>
    <property type="molecule type" value="Genomic_DNA"/>
</dbReference>
<feature type="transmembrane region" description="Helical" evidence="6">
    <location>
        <begin position="299"/>
        <end position="322"/>
    </location>
</feature>
<feature type="transmembrane region" description="Helical" evidence="6">
    <location>
        <begin position="257"/>
        <end position="278"/>
    </location>
</feature>
<evidence type="ECO:0000256" key="2">
    <source>
        <dbReference type="ARBA" id="ARBA00022475"/>
    </source>
</evidence>
<feature type="transmembrane region" description="Helical" evidence="6">
    <location>
        <begin position="457"/>
        <end position="483"/>
    </location>
</feature>
<keyword evidence="3 6" id="KW-0812">Transmembrane</keyword>